<protein>
    <submittedName>
        <fullName evidence="1">Uncharacterized protein</fullName>
    </submittedName>
</protein>
<dbReference type="AlphaFoldDB" id="A0A947DFF0"/>
<evidence type="ECO:0000313" key="2">
    <source>
        <dbReference type="Proteomes" id="UP000717364"/>
    </source>
</evidence>
<keyword evidence="2" id="KW-1185">Reference proteome</keyword>
<dbReference type="Proteomes" id="UP000717364">
    <property type="component" value="Unassembled WGS sequence"/>
</dbReference>
<accession>A0A947DFF0</accession>
<sequence length="61" mass="6895">QASCCGQKSERFDFADDTEQPIGQRLYSLSREAFEQVVQLISQLTKQGQSVDLIMEVLMPT</sequence>
<name>A0A947DFF0_9CYAN</name>
<reference evidence="1" key="2">
    <citation type="journal article" date="2021" name="Mar. Drugs">
        <title>Genome Reduction and Secondary Metabolism of the Marine Sponge-Associated Cyanobacterium Leptothoe.</title>
        <authorList>
            <person name="Konstantinou D."/>
            <person name="Popin R.V."/>
            <person name="Fewer D.P."/>
            <person name="Sivonen K."/>
            <person name="Gkelis S."/>
        </authorList>
    </citation>
    <scope>NUCLEOTIDE SEQUENCE</scope>
    <source>
        <strain evidence="1">TAU-MAC 1115</strain>
    </source>
</reference>
<comment type="caution">
    <text evidence="1">The sequence shown here is derived from an EMBL/GenBank/DDBJ whole genome shotgun (WGS) entry which is preliminary data.</text>
</comment>
<gene>
    <name evidence="1" type="ORF">IXB50_08280</name>
</gene>
<evidence type="ECO:0000313" key="1">
    <source>
        <dbReference type="EMBL" id="MBT9315419.1"/>
    </source>
</evidence>
<feature type="non-terminal residue" evidence="1">
    <location>
        <position position="1"/>
    </location>
</feature>
<reference evidence="1" key="1">
    <citation type="submission" date="2020-11" db="EMBL/GenBank/DDBJ databases">
        <authorList>
            <person name="Konstantinou D."/>
            <person name="Gkelis S."/>
            <person name="Popin R."/>
            <person name="Fewer D."/>
            <person name="Sivonen K."/>
        </authorList>
    </citation>
    <scope>NUCLEOTIDE SEQUENCE</scope>
    <source>
        <strain evidence="1">TAU-MAC 1115</strain>
    </source>
</reference>
<dbReference type="EMBL" id="JADOES010000012">
    <property type="protein sequence ID" value="MBT9315419.1"/>
    <property type="molecule type" value="Genomic_DNA"/>
</dbReference>
<organism evidence="1 2">
    <name type="scientific">Leptothoe spongobia TAU-MAC 1115</name>
    <dbReference type="NCBI Taxonomy" id="1967444"/>
    <lineage>
        <taxon>Bacteria</taxon>
        <taxon>Bacillati</taxon>
        <taxon>Cyanobacteriota</taxon>
        <taxon>Cyanophyceae</taxon>
        <taxon>Nodosilineales</taxon>
        <taxon>Cymatolegaceae</taxon>
        <taxon>Leptothoe</taxon>
        <taxon>Leptothoe spongobia</taxon>
    </lineage>
</organism>
<proteinExistence type="predicted"/>